<evidence type="ECO:0000313" key="3">
    <source>
        <dbReference type="Proteomes" id="UP000799753"/>
    </source>
</evidence>
<evidence type="ECO:0000256" key="1">
    <source>
        <dbReference type="SAM" id="MobiDB-lite"/>
    </source>
</evidence>
<reference evidence="2" key="1">
    <citation type="journal article" date="2020" name="Stud. Mycol.">
        <title>101 Dothideomycetes genomes: a test case for predicting lifestyles and emergence of pathogens.</title>
        <authorList>
            <person name="Haridas S."/>
            <person name="Albert R."/>
            <person name="Binder M."/>
            <person name="Bloem J."/>
            <person name="Labutti K."/>
            <person name="Salamov A."/>
            <person name="Andreopoulos B."/>
            <person name="Baker S."/>
            <person name="Barry K."/>
            <person name="Bills G."/>
            <person name="Bluhm B."/>
            <person name="Cannon C."/>
            <person name="Castanera R."/>
            <person name="Culley D."/>
            <person name="Daum C."/>
            <person name="Ezra D."/>
            <person name="Gonzalez J."/>
            <person name="Henrissat B."/>
            <person name="Kuo A."/>
            <person name="Liang C."/>
            <person name="Lipzen A."/>
            <person name="Lutzoni F."/>
            <person name="Magnuson J."/>
            <person name="Mondo S."/>
            <person name="Nolan M."/>
            <person name="Ohm R."/>
            <person name="Pangilinan J."/>
            <person name="Park H.-J."/>
            <person name="Ramirez L."/>
            <person name="Alfaro M."/>
            <person name="Sun H."/>
            <person name="Tritt A."/>
            <person name="Yoshinaga Y."/>
            <person name="Zwiers L.-H."/>
            <person name="Turgeon B."/>
            <person name="Goodwin S."/>
            <person name="Spatafora J."/>
            <person name="Crous P."/>
            <person name="Grigoriev I."/>
        </authorList>
    </citation>
    <scope>NUCLEOTIDE SEQUENCE</scope>
    <source>
        <strain evidence="2">CBS 473.64</strain>
    </source>
</reference>
<name>A0A6A6SCG2_9PLEO</name>
<dbReference type="OrthoDB" id="10025998at2759"/>
<gene>
    <name evidence="2" type="ORF">P280DRAFT_534850</name>
</gene>
<dbReference type="EMBL" id="MU006778">
    <property type="protein sequence ID" value="KAF2644413.1"/>
    <property type="molecule type" value="Genomic_DNA"/>
</dbReference>
<accession>A0A6A6SCG2</accession>
<feature type="compositionally biased region" description="Acidic residues" evidence="1">
    <location>
        <begin position="135"/>
        <end position="152"/>
    </location>
</feature>
<feature type="region of interest" description="Disordered" evidence="1">
    <location>
        <begin position="128"/>
        <end position="154"/>
    </location>
</feature>
<dbReference type="Proteomes" id="UP000799753">
    <property type="component" value="Unassembled WGS sequence"/>
</dbReference>
<evidence type="ECO:0000313" key="2">
    <source>
        <dbReference type="EMBL" id="KAF2644413.1"/>
    </source>
</evidence>
<organism evidence="2 3">
    <name type="scientific">Massarina eburnea CBS 473.64</name>
    <dbReference type="NCBI Taxonomy" id="1395130"/>
    <lineage>
        <taxon>Eukaryota</taxon>
        <taxon>Fungi</taxon>
        <taxon>Dikarya</taxon>
        <taxon>Ascomycota</taxon>
        <taxon>Pezizomycotina</taxon>
        <taxon>Dothideomycetes</taxon>
        <taxon>Pleosporomycetidae</taxon>
        <taxon>Pleosporales</taxon>
        <taxon>Massarineae</taxon>
        <taxon>Massarinaceae</taxon>
        <taxon>Massarina</taxon>
    </lineage>
</organism>
<keyword evidence="3" id="KW-1185">Reference proteome</keyword>
<protein>
    <submittedName>
        <fullName evidence="2">Uncharacterized protein</fullName>
    </submittedName>
</protein>
<proteinExistence type="predicted"/>
<dbReference type="AlphaFoldDB" id="A0A6A6SCG2"/>
<sequence length="439" mass="49412">MAQPHTTQRPSSTNLVDLLSSYNSPVQKSLLACLQPGEVATLNMTSTKFFDMDRTLATSLYNINLKLKKFFDNPQGFRSLQGECNAIVVSDFALKFLSRDTLPDGLVIYAPQANAPKLKHWLEDQGYTMAKPNEGNDEDEDNDNDDDEDAEPGDLWWKNVAGKKLTVSLDVLTVPPIQKLLNHASTTANLNFITWNAAYSLFPSSTFITKDAYMLNAMEDTTRGNRVAQEVALLAACGIKTSSSRHQGLTSAMSAFRRIGDKYTWKLPLCTKDISLSSIPVQVLESTTFKLHHMEVGYLPVSALQQHYKISASCISSQVLEYDYVVSKEVEENNGLLQGYSNYMCKIQRLQRHLSDAVHIELMKIPRKDRPRSSRFPHPDFGGIQMVVVEDADFVLPSTWIYRDDEMFPYLKDAWEAELDEKGVVVSESEAEVIYAHEN</sequence>